<dbReference type="PANTHER" id="PTHR46588">
    <property type="entry name" value="SERINE/THREONINE/TYROSINE-INTERACTING PROTEIN"/>
    <property type="match status" value="1"/>
</dbReference>
<dbReference type="STRING" id="1182542.W9Z445"/>
<dbReference type="eggNOG" id="KOG1716">
    <property type="taxonomic scope" value="Eukaryota"/>
</dbReference>
<dbReference type="InterPro" id="IPR020422">
    <property type="entry name" value="TYR_PHOSPHATASE_DUAL_dom"/>
</dbReference>
<dbReference type="Gene3D" id="3.90.190.10">
    <property type="entry name" value="Protein tyrosine phosphatase superfamily"/>
    <property type="match status" value="1"/>
</dbReference>
<dbReference type="GO" id="GO:0005654">
    <property type="term" value="C:nucleoplasm"/>
    <property type="evidence" value="ECO:0007669"/>
    <property type="project" value="TreeGrafter"/>
</dbReference>
<dbReference type="AlphaFoldDB" id="W9Z445"/>
<evidence type="ECO:0000313" key="3">
    <source>
        <dbReference type="Proteomes" id="UP000019478"/>
    </source>
</evidence>
<organism evidence="2 3">
    <name type="scientific">Capronia epimyces CBS 606.96</name>
    <dbReference type="NCBI Taxonomy" id="1182542"/>
    <lineage>
        <taxon>Eukaryota</taxon>
        <taxon>Fungi</taxon>
        <taxon>Dikarya</taxon>
        <taxon>Ascomycota</taxon>
        <taxon>Pezizomycotina</taxon>
        <taxon>Eurotiomycetes</taxon>
        <taxon>Chaetothyriomycetidae</taxon>
        <taxon>Chaetothyriales</taxon>
        <taxon>Herpotrichiellaceae</taxon>
        <taxon>Capronia</taxon>
    </lineage>
</organism>
<dbReference type="InterPro" id="IPR000387">
    <property type="entry name" value="Tyr_Pase_dom"/>
</dbReference>
<dbReference type="Proteomes" id="UP000019478">
    <property type="component" value="Unassembled WGS sequence"/>
</dbReference>
<dbReference type="OrthoDB" id="10252009at2759"/>
<dbReference type="PROSITE" id="PS50056">
    <property type="entry name" value="TYR_PHOSPHATASE_2"/>
    <property type="match status" value="1"/>
</dbReference>
<evidence type="ECO:0000313" key="2">
    <source>
        <dbReference type="EMBL" id="EXJ89289.1"/>
    </source>
</evidence>
<accession>W9Z445</accession>
<proteinExistence type="predicted"/>
<dbReference type="InterPro" id="IPR052449">
    <property type="entry name" value="STYX-Interacting_Phosphatase"/>
</dbReference>
<dbReference type="CDD" id="cd14498">
    <property type="entry name" value="DSP"/>
    <property type="match status" value="1"/>
</dbReference>
<dbReference type="InterPro" id="IPR029021">
    <property type="entry name" value="Prot-tyrosine_phosphatase-like"/>
</dbReference>
<dbReference type="EMBL" id="AMGY01000002">
    <property type="protein sequence ID" value="EXJ89289.1"/>
    <property type="molecule type" value="Genomic_DNA"/>
</dbReference>
<dbReference type="GO" id="GO:1990444">
    <property type="term" value="F:F-box domain binding"/>
    <property type="evidence" value="ECO:0007669"/>
    <property type="project" value="TreeGrafter"/>
</dbReference>
<name>W9Z445_9EURO</name>
<evidence type="ECO:0000259" key="1">
    <source>
        <dbReference type="PROSITE" id="PS50056"/>
    </source>
</evidence>
<sequence length="317" mass="35440">MAAPSDYHADQSTTYVRSFPYRDERPSRLPRVLISPPQLDYSHSRPTYHVLSTPFELRSGEYGDPVFLRSLTACYDLNMRHSGLTWQYEMRRTAQPILPFLYLGPSSAAKDPEFINRTGITLLVAVRHTSSVKTRPNLPDPALFTSSAGISTLTLDFGSPFDFIPRLRPVIKAINDHLAATCSQTPSQGMLDIRGRVLVYCESGNERSMVLIAAYLMVMFGIDPVSAIHVIQSQRYSVITSAEMNNVLFDLQEIIKAERQVAAASPSGLPPRPVKRNIDYMYDSDDDAGLEYQRCDSAQVREGVAPFADVDDWVVKA</sequence>
<dbReference type="GO" id="GO:0070372">
    <property type="term" value="P:regulation of ERK1 and ERK2 cascade"/>
    <property type="evidence" value="ECO:0007669"/>
    <property type="project" value="TreeGrafter"/>
</dbReference>
<protein>
    <recommendedName>
        <fullName evidence="1">Tyrosine specific protein phosphatases domain-containing protein</fullName>
    </recommendedName>
</protein>
<dbReference type="GO" id="GO:0062026">
    <property type="term" value="P:negative regulation of SCF-dependent proteasomal ubiquitin-dependent catabolic process"/>
    <property type="evidence" value="ECO:0007669"/>
    <property type="project" value="TreeGrafter"/>
</dbReference>
<dbReference type="RefSeq" id="XP_007730686.1">
    <property type="nucleotide sequence ID" value="XM_007732496.1"/>
</dbReference>
<dbReference type="SMART" id="SM00195">
    <property type="entry name" value="DSPc"/>
    <property type="match status" value="1"/>
</dbReference>
<dbReference type="GO" id="GO:0005737">
    <property type="term" value="C:cytoplasm"/>
    <property type="evidence" value="ECO:0007669"/>
    <property type="project" value="TreeGrafter"/>
</dbReference>
<reference evidence="2 3" key="1">
    <citation type="submission" date="2013-03" db="EMBL/GenBank/DDBJ databases">
        <title>The Genome Sequence of Capronia epimyces CBS 606.96.</title>
        <authorList>
            <consortium name="The Broad Institute Genomics Platform"/>
            <person name="Cuomo C."/>
            <person name="de Hoog S."/>
            <person name="Gorbushina A."/>
            <person name="Walker B."/>
            <person name="Young S.K."/>
            <person name="Zeng Q."/>
            <person name="Gargeya S."/>
            <person name="Fitzgerald M."/>
            <person name="Haas B."/>
            <person name="Abouelleil A."/>
            <person name="Allen A.W."/>
            <person name="Alvarado L."/>
            <person name="Arachchi H.M."/>
            <person name="Berlin A.M."/>
            <person name="Chapman S.B."/>
            <person name="Gainer-Dewar J."/>
            <person name="Goldberg J."/>
            <person name="Griggs A."/>
            <person name="Gujja S."/>
            <person name="Hansen M."/>
            <person name="Howarth C."/>
            <person name="Imamovic A."/>
            <person name="Ireland A."/>
            <person name="Larimer J."/>
            <person name="McCowan C."/>
            <person name="Murphy C."/>
            <person name="Pearson M."/>
            <person name="Poon T.W."/>
            <person name="Priest M."/>
            <person name="Roberts A."/>
            <person name="Saif S."/>
            <person name="Shea T."/>
            <person name="Sisk P."/>
            <person name="Sykes S."/>
            <person name="Wortman J."/>
            <person name="Nusbaum C."/>
            <person name="Birren B."/>
        </authorList>
    </citation>
    <scope>NUCLEOTIDE SEQUENCE [LARGE SCALE GENOMIC DNA]</scope>
    <source>
        <strain evidence="2 3">CBS 606.96</strain>
    </source>
</reference>
<dbReference type="SUPFAM" id="SSF52799">
    <property type="entry name" value="(Phosphotyrosine protein) phosphatases II"/>
    <property type="match status" value="1"/>
</dbReference>
<dbReference type="HOGENOM" id="CLU_049471_0_0_1"/>
<dbReference type="PANTHER" id="PTHR46588:SF1">
    <property type="entry name" value="SERINE_THREONINE_TYROSINE-INTERACTING PROTEIN"/>
    <property type="match status" value="1"/>
</dbReference>
<keyword evidence="3" id="KW-1185">Reference proteome</keyword>
<feature type="domain" description="Tyrosine specific protein phosphatases" evidence="1">
    <location>
        <begin position="161"/>
        <end position="246"/>
    </location>
</feature>
<comment type="caution">
    <text evidence="2">The sequence shown here is derived from an EMBL/GenBank/DDBJ whole genome shotgun (WGS) entry which is preliminary data.</text>
</comment>
<gene>
    <name evidence="2" type="ORF">A1O3_02355</name>
</gene>
<dbReference type="GeneID" id="19166486"/>